<evidence type="ECO:0000313" key="2">
    <source>
        <dbReference type="Proteomes" id="UP000029981"/>
    </source>
</evidence>
<dbReference type="AlphaFoldDB" id="A0A0A0KQI3"/>
<dbReference type="EMBL" id="CM002926">
    <property type="protein sequence ID" value="KGN51139.1"/>
    <property type="molecule type" value="Genomic_DNA"/>
</dbReference>
<sequence>MHSQPLDPKTIVVARESEPKSDVIEEGKNCLMKVVATTIFGTGCKALTTFVGLYLWTILWQ</sequence>
<gene>
    <name evidence="1" type="ORF">Csa_5G466360</name>
</gene>
<proteinExistence type="predicted"/>
<reference evidence="1 2" key="3">
    <citation type="journal article" date="2010" name="BMC Genomics">
        <title>Transcriptome sequencing and comparative analysis of cucumber flowers with different sex types.</title>
        <authorList>
            <person name="Guo S."/>
            <person name="Zheng Y."/>
            <person name="Joung J.G."/>
            <person name="Liu S."/>
            <person name="Zhang Z."/>
            <person name="Crasta O.R."/>
            <person name="Sobral B.W."/>
            <person name="Xu Y."/>
            <person name="Huang S."/>
            <person name="Fei Z."/>
        </authorList>
    </citation>
    <scope>NUCLEOTIDE SEQUENCE [LARGE SCALE GENOMIC DNA]</scope>
    <source>
        <strain evidence="2">cv. 9930</strain>
    </source>
</reference>
<organism evidence="1 2">
    <name type="scientific">Cucumis sativus</name>
    <name type="common">Cucumber</name>
    <dbReference type="NCBI Taxonomy" id="3659"/>
    <lineage>
        <taxon>Eukaryota</taxon>
        <taxon>Viridiplantae</taxon>
        <taxon>Streptophyta</taxon>
        <taxon>Embryophyta</taxon>
        <taxon>Tracheophyta</taxon>
        <taxon>Spermatophyta</taxon>
        <taxon>Magnoliopsida</taxon>
        <taxon>eudicotyledons</taxon>
        <taxon>Gunneridae</taxon>
        <taxon>Pentapetalae</taxon>
        <taxon>rosids</taxon>
        <taxon>fabids</taxon>
        <taxon>Cucurbitales</taxon>
        <taxon>Cucurbitaceae</taxon>
        <taxon>Benincaseae</taxon>
        <taxon>Cucumis</taxon>
    </lineage>
</organism>
<reference evidence="1 2" key="4">
    <citation type="journal article" date="2011" name="BMC Genomics">
        <title>RNA-Seq improves annotation of protein-coding genes in the cucumber genome.</title>
        <authorList>
            <person name="Li Z."/>
            <person name="Zhang Z."/>
            <person name="Yan P."/>
            <person name="Huang S."/>
            <person name="Fei Z."/>
            <person name="Lin K."/>
        </authorList>
    </citation>
    <scope>NUCLEOTIDE SEQUENCE [LARGE SCALE GENOMIC DNA]</scope>
    <source>
        <strain evidence="2">cv. 9930</strain>
    </source>
</reference>
<reference evidence="1 2" key="2">
    <citation type="journal article" date="2009" name="PLoS ONE">
        <title>An integrated genetic and cytogenetic map of the cucumber genome.</title>
        <authorList>
            <person name="Ren Y."/>
            <person name="Zhang Z."/>
            <person name="Liu J."/>
            <person name="Staub J.E."/>
            <person name="Han Y."/>
            <person name="Cheng Z."/>
            <person name="Li X."/>
            <person name="Lu J."/>
            <person name="Miao H."/>
            <person name="Kang H."/>
            <person name="Xie B."/>
            <person name="Gu X."/>
            <person name="Wang X."/>
            <person name="Du Y."/>
            <person name="Jin W."/>
            <person name="Huang S."/>
        </authorList>
    </citation>
    <scope>NUCLEOTIDE SEQUENCE [LARGE SCALE GENOMIC DNA]</scope>
    <source>
        <strain evidence="2">cv. 9930</strain>
    </source>
</reference>
<keyword evidence="2" id="KW-1185">Reference proteome</keyword>
<protein>
    <submittedName>
        <fullName evidence="1">Uncharacterized protein</fullName>
    </submittedName>
</protein>
<dbReference type="Proteomes" id="UP000029981">
    <property type="component" value="Chromosome 5"/>
</dbReference>
<name>A0A0A0KQI3_CUCSA</name>
<dbReference type="Gramene" id="KGN51139">
    <property type="protein sequence ID" value="KGN51139"/>
    <property type="gene ID" value="Csa_5G466360"/>
</dbReference>
<evidence type="ECO:0000313" key="1">
    <source>
        <dbReference type="EMBL" id="KGN51139.1"/>
    </source>
</evidence>
<reference evidence="1 2" key="1">
    <citation type="journal article" date="2009" name="Nat. Genet.">
        <title>The genome of the cucumber, Cucumis sativus L.</title>
        <authorList>
            <person name="Huang S."/>
            <person name="Li R."/>
            <person name="Zhang Z."/>
            <person name="Li L."/>
            <person name="Gu X."/>
            <person name="Fan W."/>
            <person name="Lucas W.J."/>
            <person name="Wang X."/>
            <person name="Xie B."/>
            <person name="Ni P."/>
            <person name="Ren Y."/>
            <person name="Zhu H."/>
            <person name="Li J."/>
            <person name="Lin K."/>
            <person name="Jin W."/>
            <person name="Fei Z."/>
            <person name="Li G."/>
            <person name="Staub J."/>
            <person name="Kilian A."/>
            <person name="van der Vossen E.A."/>
            <person name="Wu Y."/>
            <person name="Guo J."/>
            <person name="He J."/>
            <person name="Jia Z."/>
            <person name="Ren Y."/>
            <person name="Tian G."/>
            <person name="Lu Y."/>
            <person name="Ruan J."/>
            <person name="Qian W."/>
            <person name="Wang M."/>
            <person name="Huang Q."/>
            <person name="Li B."/>
            <person name="Xuan Z."/>
            <person name="Cao J."/>
            <person name="Asan"/>
            <person name="Wu Z."/>
            <person name="Zhang J."/>
            <person name="Cai Q."/>
            <person name="Bai Y."/>
            <person name="Zhao B."/>
            <person name="Han Y."/>
            <person name="Li Y."/>
            <person name="Li X."/>
            <person name="Wang S."/>
            <person name="Shi Q."/>
            <person name="Liu S."/>
            <person name="Cho W.K."/>
            <person name="Kim J.Y."/>
            <person name="Xu Y."/>
            <person name="Heller-Uszynska K."/>
            <person name="Miao H."/>
            <person name="Cheng Z."/>
            <person name="Zhang S."/>
            <person name="Wu J."/>
            <person name="Yang Y."/>
            <person name="Kang H."/>
            <person name="Li M."/>
            <person name="Liang H."/>
            <person name="Ren X."/>
            <person name="Shi Z."/>
            <person name="Wen M."/>
            <person name="Jian M."/>
            <person name="Yang H."/>
            <person name="Zhang G."/>
            <person name="Yang Z."/>
            <person name="Chen R."/>
            <person name="Liu S."/>
            <person name="Li J."/>
            <person name="Ma L."/>
            <person name="Liu H."/>
            <person name="Zhou Y."/>
            <person name="Zhao J."/>
            <person name="Fang X."/>
            <person name="Li G."/>
            <person name="Fang L."/>
            <person name="Li Y."/>
            <person name="Liu D."/>
            <person name="Zheng H."/>
            <person name="Zhang Y."/>
            <person name="Qin N."/>
            <person name="Li Z."/>
            <person name="Yang G."/>
            <person name="Yang S."/>
            <person name="Bolund L."/>
            <person name="Kristiansen K."/>
            <person name="Zheng H."/>
            <person name="Li S."/>
            <person name="Zhang X."/>
            <person name="Yang H."/>
            <person name="Wang J."/>
            <person name="Sun R."/>
            <person name="Zhang B."/>
            <person name="Jiang S."/>
            <person name="Wang J."/>
            <person name="Du Y."/>
            <person name="Li S."/>
        </authorList>
    </citation>
    <scope>NUCLEOTIDE SEQUENCE [LARGE SCALE GENOMIC DNA]</scope>
    <source>
        <strain evidence="2">cv. 9930</strain>
    </source>
</reference>
<accession>A0A0A0KQI3</accession>